<evidence type="ECO:0000256" key="4">
    <source>
        <dbReference type="SAM" id="MobiDB-lite"/>
    </source>
</evidence>
<feature type="region of interest" description="Disordered" evidence="4">
    <location>
        <begin position="1154"/>
        <end position="1179"/>
    </location>
</feature>
<keyword evidence="2 3" id="KW-0802">TPR repeat</keyword>
<gene>
    <name evidence="5" type="ORF">QVE165_LOCUS18980</name>
</gene>
<sequence length="1240" mass="143639">MVALSSSDIISIPSECSFEKENKENITLIWFDPNKELYDDIDCLKSQLRQINDYVIFHNKLETCIAFIQSIENEKIFLITSGSYVSQFAILQQIDFIFIYCSEKNQYEYLLNDYSKIIGIYDELDLLCSSIEKQIHLLDNQLYSWSFFDQEENCIRDLSKQSNDFFWLQTLHDVILHLSNDTQAKKQMIDFCRIYYKDNSKELELINEFEEKYQSNQAIQWYLKNSFLRKLINKALRIKDTNQLYKLRYFLGDLITCLNNEHQQIIQTGKEKTINVYQQMNFSQDELHKFKEKKGKLISIKGFFLAKSIRPILKTSITENINVLFEIECNKEELIFADITQFKESLCQDEILFNFNATFRLDTIEKLNEQIWLIKMTAVKDGQMIKEKYIHDIHRQIEDLSISIIFGKLLCDMSQWNQSQEYFENLLINSHNEDHERIEHCIGQALHWQGKWNEARKYYDRAYTRMIQCEPIRIKDAADILSDIGEILELQGKYDEAYDYQQQALIIRKKFYSSDHVHIAISLDNIGLIHYQQLKNDEALIFLREALQIRQIYYNYFHVDIATSLKNIACVLTDQRQHDQALEYYQQAMKIYEKYYPSGDVYIAHTMNNIGLIFFRQEKYDQALEIVQRALAMQNKFYPSGHIEIATSLCNIGNIKYGQGKYDESIDYHHQVLAMQRKYYSSNHMDIICTYNNIGYILLCDKNLTYSETEKQMPFNSLLMKTPNSQTTTTTKKFIGTGGFFNFINRSNSNNNKPSSPDDTKYLRRTASTQRKPKQHIVQDNKRLSADIESYHTSSISLNNVWKGDIDKAIINGQRERQSTIDNNINSKTSYNTDPSISSYPNTNMNRTSISMLMKPTITTTKSNEEDSLTNGLLFQPAQSIKKDGYFLSSKSLSNTNESASSSSSIGKIMQTSTLIISTPPQYHYYLYPPLSSSVSKKTTNTNRTISNVSMNSISTNSSSSPSSASSSYESQIHDLDDETFSCSAYQNKIYQTGPYSQTKPVILSDSVQAFWPPPQQQQPSTRLNNDPEQIKMVSPIEQNKHSNLIKHKQSELNTIKNNTISSTYNNDDSLSITNGNQTDVLPPPTSLILNNKEEVGSYSEQSLYDNTSLRIGTDISFEDTPALYTERLREKSRSIAKTNRSVAMNLNNYSLSRSRSKDTLNNENENSKSINRSFLRPKSAGQTRVQALLSPVALDTSNDFQSKRQFFENRIYTDNSSGSTNNKVYTLPPTNTNQRHITK</sequence>
<evidence type="ECO:0008006" key="7">
    <source>
        <dbReference type="Google" id="ProtNLM"/>
    </source>
</evidence>
<name>A0A814M9R8_9BILA</name>
<evidence type="ECO:0000256" key="1">
    <source>
        <dbReference type="ARBA" id="ARBA00022737"/>
    </source>
</evidence>
<evidence type="ECO:0000313" key="6">
    <source>
        <dbReference type="Proteomes" id="UP000663832"/>
    </source>
</evidence>
<reference evidence="5" key="1">
    <citation type="submission" date="2021-02" db="EMBL/GenBank/DDBJ databases">
        <authorList>
            <person name="Nowell W R."/>
        </authorList>
    </citation>
    <scope>NUCLEOTIDE SEQUENCE</scope>
</reference>
<keyword evidence="1" id="KW-0677">Repeat</keyword>
<protein>
    <recommendedName>
        <fullName evidence="7">Kinesin light chain</fullName>
    </recommendedName>
</protein>
<feature type="compositionally biased region" description="Low complexity" evidence="4">
    <location>
        <begin position="946"/>
        <end position="971"/>
    </location>
</feature>
<feature type="compositionally biased region" description="Polar residues" evidence="4">
    <location>
        <begin position="1162"/>
        <end position="1173"/>
    </location>
</feature>
<evidence type="ECO:0000313" key="5">
    <source>
        <dbReference type="EMBL" id="CAF1076453.1"/>
    </source>
</evidence>
<evidence type="ECO:0000256" key="3">
    <source>
        <dbReference type="PROSITE-ProRule" id="PRU00339"/>
    </source>
</evidence>
<dbReference type="OrthoDB" id="626167at2759"/>
<feature type="repeat" description="TPR" evidence="3">
    <location>
        <begin position="562"/>
        <end position="595"/>
    </location>
</feature>
<comment type="caution">
    <text evidence="5">The sequence shown here is derived from an EMBL/GenBank/DDBJ whole genome shotgun (WGS) entry which is preliminary data.</text>
</comment>
<organism evidence="5 6">
    <name type="scientific">Adineta steineri</name>
    <dbReference type="NCBI Taxonomy" id="433720"/>
    <lineage>
        <taxon>Eukaryota</taxon>
        <taxon>Metazoa</taxon>
        <taxon>Spiralia</taxon>
        <taxon>Gnathifera</taxon>
        <taxon>Rotifera</taxon>
        <taxon>Eurotatoria</taxon>
        <taxon>Bdelloidea</taxon>
        <taxon>Adinetida</taxon>
        <taxon>Adinetidae</taxon>
        <taxon>Adineta</taxon>
    </lineage>
</organism>
<dbReference type="InterPro" id="IPR011990">
    <property type="entry name" value="TPR-like_helical_dom_sf"/>
</dbReference>
<dbReference type="PROSITE" id="PS50005">
    <property type="entry name" value="TPR"/>
    <property type="match status" value="2"/>
</dbReference>
<dbReference type="PANTHER" id="PTHR45641:SF19">
    <property type="entry name" value="NEPHROCYSTIN-3"/>
    <property type="match status" value="1"/>
</dbReference>
<feature type="region of interest" description="Disordered" evidence="4">
    <location>
        <begin position="1214"/>
        <end position="1240"/>
    </location>
</feature>
<feature type="repeat" description="TPR" evidence="3">
    <location>
        <begin position="604"/>
        <end position="637"/>
    </location>
</feature>
<feature type="region of interest" description="Disordered" evidence="4">
    <location>
        <begin position="824"/>
        <end position="845"/>
    </location>
</feature>
<accession>A0A814M9R8</accession>
<dbReference type="SMART" id="SM00028">
    <property type="entry name" value="TPR"/>
    <property type="match status" value="6"/>
</dbReference>
<dbReference type="Pfam" id="PF13424">
    <property type="entry name" value="TPR_12"/>
    <property type="match status" value="3"/>
</dbReference>
<dbReference type="Gene3D" id="1.25.40.10">
    <property type="entry name" value="Tetratricopeptide repeat domain"/>
    <property type="match status" value="2"/>
</dbReference>
<evidence type="ECO:0000256" key="2">
    <source>
        <dbReference type="ARBA" id="ARBA00022803"/>
    </source>
</evidence>
<dbReference type="EMBL" id="CAJNOM010000114">
    <property type="protein sequence ID" value="CAF1076453.1"/>
    <property type="molecule type" value="Genomic_DNA"/>
</dbReference>
<dbReference type="AlphaFoldDB" id="A0A814M9R8"/>
<dbReference type="PANTHER" id="PTHR45641">
    <property type="entry name" value="TETRATRICOPEPTIDE REPEAT PROTEIN (AFU_ORTHOLOGUE AFUA_6G03870)"/>
    <property type="match status" value="1"/>
</dbReference>
<feature type="region of interest" description="Disordered" evidence="4">
    <location>
        <begin position="946"/>
        <end position="972"/>
    </location>
</feature>
<dbReference type="Proteomes" id="UP000663832">
    <property type="component" value="Unassembled WGS sequence"/>
</dbReference>
<proteinExistence type="predicted"/>
<dbReference type="SUPFAM" id="SSF48452">
    <property type="entry name" value="TPR-like"/>
    <property type="match status" value="2"/>
</dbReference>
<keyword evidence="6" id="KW-1185">Reference proteome</keyword>
<dbReference type="InterPro" id="IPR019734">
    <property type="entry name" value="TPR_rpt"/>
</dbReference>